<feature type="compositionally biased region" description="Polar residues" evidence="1">
    <location>
        <begin position="126"/>
        <end position="135"/>
    </location>
</feature>
<proteinExistence type="predicted"/>
<feature type="region of interest" description="Disordered" evidence="1">
    <location>
        <begin position="116"/>
        <end position="137"/>
    </location>
</feature>
<accession>A0A841NWV6</accession>
<sequence>MLRVSQHSASSSPDWLGPAATAASPLASRWAAPGRMHSRPRFLRRDLLDPHLVAGLPCRRQRFGLSLVVHHGPPMRLIENARLRPVCASTFCYFLRSYGCVPLILAVAYISSPAGAAPTRPAGQAQPPSCRSQLATRPLGRPARVVSHRIVGMIQTAKMQAPRHSLKSPDTSRTSFPMHRLAIRADLSISAWTSSFVELRHGGH</sequence>
<keyword evidence="3" id="KW-1185">Reference proteome</keyword>
<dbReference type="AlphaFoldDB" id="A0A841NWV6"/>
<comment type="caution">
    <text evidence="2">The sequence shown here is derived from an EMBL/GenBank/DDBJ whole genome shotgun (WGS) entry which is preliminary data.</text>
</comment>
<gene>
    <name evidence="2" type="ORF">HNQ71_000100</name>
</gene>
<reference evidence="2 3" key="1">
    <citation type="submission" date="2020-08" db="EMBL/GenBank/DDBJ databases">
        <title>Genomic Encyclopedia of Type Strains, Phase IV (KMG-IV): sequencing the most valuable type-strain genomes for metagenomic binning, comparative biology and taxonomic classification.</title>
        <authorList>
            <person name="Goeker M."/>
        </authorList>
    </citation>
    <scope>NUCLEOTIDE SEQUENCE [LARGE SCALE GENOMIC DNA]</scope>
    <source>
        <strain evidence="2 3">DSM 100039</strain>
    </source>
</reference>
<dbReference type="EMBL" id="JACHEF010000001">
    <property type="protein sequence ID" value="MBB6407456.1"/>
    <property type="molecule type" value="Genomic_DNA"/>
</dbReference>
<protein>
    <submittedName>
        <fullName evidence="2">Uncharacterized protein</fullName>
    </submittedName>
</protein>
<evidence type="ECO:0000313" key="3">
    <source>
        <dbReference type="Proteomes" id="UP000556329"/>
    </source>
</evidence>
<organism evidence="2 3">
    <name type="scientific">Mesorhizobium sangaii</name>
    <dbReference type="NCBI Taxonomy" id="505389"/>
    <lineage>
        <taxon>Bacteria</taxon>
        <taxon>Pseudomonadati</taxon>
        <taxon>Pseudomonadota</taxon>
        <taxon>Alphaproteobacteria</taxon>
        <taxon>Hyphomicrobiales</taxon>
        <taxon>Phyllobacteriaceae</taxon>
        <taxon>Mesorhizobium</taxon>
    </lineage>
</organism>
<evidence type="ECO:0000256" key="1">
    <source>
        <dbReference type="SAM" id="MobiDB-lite"/>
    </source>
</evidence>
<name>A0A841NWV6_9HYPH</name>
<evidence type="ECO:0000313" key="2">
    <source>
        <dbReference type="EMBL" id="MBB6407456.1"/>
    </source>
</evidence>
<dbReference type="Proteomes" id="UP000556329">
    <property type="component" value="Unassembled WGS sequence"/>
</dbReference>